<dbReference type="EMBL" id="MFAG01000019">
    <property type="protein sequence ID" value="OGD71888.1"/>
    <property type="molecule type" value="Genomic_DNA"/>
</dbReference>
<dbReference type="Proteomes" id="UP000177979">
    <property type="component" value="Unassembled WGS sequence"/>
</dbReference>
<dbReference type="GO" id="GO:0003676">
    <property type="term" value="F:nucleic acid binding"/>
    <property type="evidence" value="ECO:0007669"/>
    <property type="project" value="InterPro"/>
</dbReference>
<evidence type="ECO:0000313" key="3">
    <source>
        <dbReference type="EMBL" id="OGD71888.1"/>
    </source>
</evidence>
<evidence type="ECO:0000256" key="1">
    <source>
        <dbReference type="SAM" id="Phobius"/>
    </source>
</evidence>
<accession>A0A1F5EWT0</accession>
<dbReference type="InterPro" id="IPR002071">
    <property type="entry name" value="Thermonucl_AS"/>
</dbReference>
<reference evidence="3 4" key="1">
    <citation type="journal article" date="2016" name="Nat. Commun.">
        <title>Thousands of microbial genomes shed light on interconnected biogeochemical processes in an aquifer system.</title>
        <authorList>
            <person name="Anantharaman K."/>
            <person name="Brown C.T."/>
            <person name="Hug L.A."/>
            <person name="Sharon I."/>
            <person name="Castelle C.J."/>
            <person name="Probst A.J."/>
            <person name="Thomas B.C."/>
            <person name="Singh A."/>
            <person name="Wilkins M.J."/>
            <person name="Karaoz U."/>
            <person name="Brodie E.L."/>
            <person name="Williams K.H."/>
            <person name="Hubbard S.S."/>
            <person name="Banfield J.F."/>
        </authorList>
    </citation>
    <scope>NUCLEOTIDE SEQUENCE [LARGE SCALE GENOMIC DNA]</scope>
</reference>
<protein>
    <recommendedName>
        <fullName evidence="2">TNase-like domain-containing protein</fullName>
    </recommendedName>
</protein>
<dbReference type="Gene3D" id="2.40.50.90">
    <property type="match status" value="1"/>
</dbReference>
<name>A0A1F5EWT0_9BACT</name>
<dbReference type="GO" id="GO:0004518">
    <property type="term" value="F:nuclease activity"/>
    <property type="evidence" value="ECO:0007669"/>
    <property type="project" value="InterPro"/>
</dbReference>
<dbReference type="SUPFAM" id="SSF50199">
    <property type="entry name" value="Staphylococcal nuclease"/>
    <property type="match status" value="1"/>
</dbReference>
<feature type="domain" description="TNase-like" evidence="2">
    <location>
        <begin position="53"/>
        <end position="195"/>
    </location>
</feature>
<keyword evidence="1" id="KW-1133">Transmembrane helix</keyword>
<dbReference type="STRING" id="1817722.A2703_02025"/>
<dbReference type="PROSITE" id="PS01284">
    <property type="entry name" value="TNASE_2"/>
    <property type="match status" value="1"/>
</dbReference>
<comment type="caution">
    <text evidence="3">The sequence shown here is derived from an EMBL/GenBank/DDBJ whole genome shotgun (WGS) entry which is preliminary data.</text>
</comment>
<keyword evidence="1" id="KW-0472">Membrane</keyword>
<dbReference type="InterPro" id="IPR035437">
    <property type="entry name" value="SNase_OB-fold_sf"/>
</dbReference>
<evidence type="ECO:0000259" key="2">
    <source>
        <dbReference type="PROSITE" id="PS50830"/>
    </source>
</evidence>
<sequence length="195" mass="22040">MPNVKRLESFLASRPKSFWMTLGVVLGAAGLWGVFRVASVTSKAEFSGYEATHPFFAIAGAVIDGDTFELDDGRLVRLLGINAPDRGSKGFDTATKYLTRLVEGKPVWLEYDRYQDDKYGRLLAWVWIECEGKPEFPPFDYMHLSNNQSKDGLLDNPQGCSQGRLVNEVIRRKGFAKSLFYKDRGELKYQKRLGS</sequence>
<dbReference type="AlphaFoldDB" id="A0A1F5EWT0"/>
<keyword evidence="1" id="KW-0812">Transmembrane</keyword>
<dbReference type="Pfam" id="PF00565">
    <property type="entry name" value="SNase"/>
    <property type="match status" value="1"/>
</dbReference>
<gene>
    <name evidence="3" type="ORF">A2703_02025</name>
</gene>
<proteinExistence type="predicted"/>
<dbReference type="PROSITE" id="PS50830">
    <property type="entry name" value="TNASE_3"/>
    <property type="match status" value="1"/>
</dbReference>
<feature type="transmembrane region" description="Helical" evidence="1">
    <location>
        <begin position="17"/>
        <end position="35"/>
    </location>
</feature>
<evidence type="ECO:0000313" key="4">
    <source>
        <dbReference type="Proteomes" id="UP000177979"/>
    </source>
</evidence>
<organism evidence="3 4">
    <name type="scientific">Candidatus Collierbacteria bacterium RIFCSPHIGHO2_01_FULL_50_25</name>
    <dbReference type="NCBI Taxonomy" id="1817722"/>
    <lineage>
        <taxon>Bacteria</taxon>
        <taxon>Candidatus Collieribacteriota</taxon>
    </lineage>
</organism>
<dbReference type="InterPro" id="IPR016071">
    <property type="entry name" value="Staphylococal_nuclease_OB-fold"/>
</dbReference>